<dbReference type="PATRIC" id="fig|1415166.3.peg.3037"/>
<proteinExistence type="predicted"/>
<dbReference type="AlphaFoldDB" id="W5TKI5"/>
<dbReference type="HOGENOM" id="CLU_128738_2_0_11"/>
<dbReference type="Proteomes" id="UP000019150">
    <property type="component" value="Chromosome"/>
</dbReference>
<protein>
    <submittedName>
        <fullName evidence="2">Putative membrane protein</fullName>
    </submittedName>
</protein>
<dbReference type="RefSeq" id="WP_025349211.1">
    <property type="nucleotide sequence ID" value="NZ_CP006850.1"/>
</dbReference>
<keyword evidence="1" id="KW-0472">Membrane</keyword>
<keyword evidence="1" id="KW-0812">Transmembrane</keyword>
<dbReference type="eggNOG" id="COG4270">
    <property type="taxonomic scope" value="Bacteria"/>
</dbReference>
<evidence type="ECO:0000313" key="2">
    <source>
        <dbReference type="EMBL" id="AHH17751.1"/>
    </source>
</evidence>
<keyword evidence="1" id="KW-1133">Transmembrane helix</keyword>
<feature type="transmembrane region" description="Helical" evidence="1">
    <location>
        <begin position="77"/>
        <end position="95"/>
    </location>
</feature>
<dbReference type="EMBL" id="CP006850">
    <property type="protein sequence ID" value="AHH17751.1"/>
    <property type="molecule type" value="Genomic_DNA"/>
</dbReference>
<dbReference type="KEGG" id="nno:NONO_c29640"/>
<organism evidence="2 3">
    <name type="scientific">Nocardia nova SH22a</name>
    <dbReference type="NCBI Taxonomy" id="1415166"/>
    <lineage>
        <taxon>Bacteria</taxon>
        <taxon>Bacillati</taxon>
        <taxon>Actinomycetota</taxon>
        <taxon>Actinomycetes</taxon>
        <taxon>Mycobacteriales</taxon>
        <taxon>Nocardiaceae</taxon>
        <taxon>Nocardia</taxon>
    </lineage>
</organism>
<dbReference type="OrthoDB" id="129693at2"/>
<feature type="transmembrane region" description="Helical" evidence="1">
    <location>
        <begin position="102"/>
        <end position="122"/>
    </location>
</feature>
<feature type="transmembrane region" description="Helical" evidence="1">
    <location>
        <begin position="142"/>
        <end position="159"/>
    </location>
</feature>
<dbReference type="PANTHER" id="PTHR36974:SF1">
    <property type="entry name" value="DOXX FAMILY MEMBRANE PROTEIN"/>
    <property type="match status" value="1"/>
</dbReference>
<evidence type="ECO:0000256" key="1">
    <source>
        <dbReference type="SAM" id="Phobius"/>
    </source>
</evidence>
<name>W5TKI5_9NOCA</name>
<sequence>MQTLIFLGAVLLVLRAAGALGVRRFDTWRSCAAHALAAMLVMTGATHFLPDALSGGPAPTHGDLVPMVPPFVPFPDAMVYLTGVLELLGAAGLVLTGARRRAGIALAVLFAVMLPANIHAALSDIPLGAEAAAPLWERIPEQLIYIAVALWAAGLRWRATATSGGVLRQP</sequence>
<keyword evidence="3" id="KW-1185">Reference proteome</keyword>
<gene>
    <name evidence="2" type="ORF">NONO_c29640</name>
</gene>
<accession>W5TKI5</accession>
<dbReference type="PANTHER" id="PTHR36974">
    <property type="entry name" value="MEMBRANE PROTEIN-RELATED"/>
    <property type="match status" value="1"/>
</dbReference>
<dbReference type="STRING" id="1415166.NONO_c29640"/>
<evidence type="ECO:0000313" key="3">
    <source>
        <dbReference type="Proteomes" id="UP000019150"/>
    </source>
</evidence>
<reference evidence="2 3" key="1">
    <citation type="journal article" date="2014" name="Appl. Environ. Microbiol.">
        <title>Insights into the Microbial Degradation of Rubber and Gutta-Percha by Analysis of the Complete Genome of Nocardia nova SH22a.</title>
        <authorList>
            <person name="Luo Q."/>
            <person name="Hiessl S."/>
            <person name="Poehlein A."/>
            <person name="Daniel R."/>
            <person name="Steinbuchel A."/>
        </authorList>
    </citation>
    <scope>NUCLEOTIDE SEQUENCE [LARGE SCALE GENOMIC DNA]</scope>
    <source>
        <strain evidence="2">SH22a</strain>
    </source>
</reference>